<protein>
    <submittedName>
        <fullName evidence="1">Uncharacterized protein</fullName>
    </submittedName>
</protein>
<proteinExistence type="predicted"/>
<organism evidence="1">
    <name type="scientific">Pararge aegeria</name>
    <name type="common">speckled wood butterfly</name>
    <dbReference type="NCBI Taxonomy" id="116150"/>
    <lineage>
        <taxon>Eukaryota</taxon>
        <taxon>Metazoa</taxon>
        <taxon>Ecdysozoa</taxon>
        <taxon>Arthropoda</taxon>
        <taxon>Hexapoda</taxon>
        <taxon>Insecta</taxon>
        <taxon>Pterygota</taxon>
        <taxon>Neoptera</taxon>
        <taxon>Endopterygota</taxon>
        <taxon>Lepidoptera</taxon>
        <taxon>Glossata</taxon>
        <taxon>Ditrysia</taxon>
        <taxon>Papilionoidea</taxon>
        <taxon>Nymphalidae</taxon>
        <taxon>Satyrinae</taxon>
        <taxon>Satyrini</taxon>
        <taxon>Parargina</taxon>
        <taxon>Pararge</taxon>
    </lineage>
</organism>
<reference evidence="1" key="2">
    <citation type="submission" date="2013-05" db="EMBL/GenBank/DDBJ databases">
        <authorList>
            <person name="Carter J.-M."/>
            <person name="Baker S.C."/>
            <person name="Pink R."/>
            <person name="Carter D.R.F."/>
            <person name="Collins A."/>
            <person name="Tomlin J."/>
            <person name="Gibbs M."/>
            <person name="Breuker C.J."/>
        </authorList>
    </citation>
    <scope>NUCLEOTIDE SEQUENCE</scope>
    <source>
        <tissue evidence="1">Ovary</tissue>
    </source>
</reference>
<name>S4PZR8_9NEOP</name>
<sequence length="91" mass="9742">MCTAASCLVSNFILHHLQSSFIHCSFLLLNGPKTSCLLPPTTFVLPSSDFLFGGPSIESLVSNPLSSSTFKFSIPPSLFTICFSVESVPLS</sequence>
<evidence type="ECO:0000313" key="1">
    <source>
        <dbReference type="EMBL" id="JAA91497.1"/>
    </source>
</evidence>
<reference evidence="1" key="1">
    <citation type="journal article" date="2013" name="BMC Genomics">
        <title>Unscrambling butterfly oogenesis.</title>
        <authorList>
            <person name="Carter J.M."/>
            <person name="Baker S.C."/>
            <person name="Pink R."/>
            <person name="Carter D.R."/>
            <person name="Collins A."/>
            <person name="Tomlin J."/>
            <person name="Gibbs M."/>
            <person name="Breuker C.J."/>
        </authorList>
    </citation>
    <scope>NUCLEOTIDE SEQUENCE</scope>
    <source>
        <tissue evidence="1">Ovary</tissue>
    </source>
</reference>
<dbReference type="AlphaFoldDB" id="S4PZR8"/>
<accession>S4PZR8</accession>
<dbReference type="EMBL" id="GAIX01001063">
    <property type="protein sequence ID" value="JAA91497.1"/>
    <property type="molecule type" value="Transcribed_RNA"/>
</dbReference>